<protein>
    <submittedName>
        <fullName evidence="2">Uncharacterized protein</fullName>
    </submittedName>
</protein>
<evidence type="ECO:0000313" key="3">
    <source>
        <dbReference type="Proteomes" id="UP001189429"/>
    </source>
</evidence>
<comment type="caution">
    <text evidence="2">The sequence shown here is derived from an EMBL/GenBank/DDBJ whole genome shotgun (WGS) entry which is preliminary data.</text>
</comment>
<reference evidence="2" key="1">
    <citation type="submission" date="2023-10" db="EMBL/GenBank/DDBJ databases">
        <authorList>
            <person name="Chen Y."/>
            <person name="Shah S."/>
            <person name="Dougan E. K."/>
            <person name="Thang M."/>
            <person name="Chan C."/>
        </authorList>
    </citation>
    <scope>NUCLEOTIDE SEQUENCE [LARGE SCALE GENOMIC DNA]</scope>
</reference>
<gene>
    <name evidence="2" type="ORF">PCOR1329_LOCUS21046</name>
</gene>
<sequence length="116" mass="12651">MAPSSFRDRVVFPLPSVFRGRAEIQLFSACTSCSSTPHCSLGTAGGPRTGQVLAWPSLAPRPSVARGSVKWNKQQLFRTDGRDWGALVPTPPRLRPRQSTSRAQPLRAKSSDCLCQ</sequence>
<evidence type="ECO:0000256" key="1">
    <source>
        <dbReference type="SAM" id="MobiDB-lite"/>
    </source>
</evidence>
<organism evidence="2 3">
    <name type="scientific">Prorocentrum cordatum</name>
    <dbReference type="NCBI Taxonomy" id="2364126"/>
    <lineage>
        <taxon>Eukaryota</taxon>
        <taxon>Sar</taxon>
        <taxon>Alveolata</taxon>
        <taxon>Dinophyceae</taxon>
        <taxon>Prorocentrales</taxon>
        <taxon>Prorocentraceae</taxon>
        <taxon>Prorocentrum</taxon>
    </lineage>
</organism>
<keyword evidence="3" id="KW-1185">Reference proteome</keyword>
<proteinExistence type="predicted"/>
<dbReference type="Proteomes" id="UP001189429">
    <property type="component" value="Unassembled WGS sequence"/>
</dbReference>
<evidence type="ECO:0000313" key="2">
    <source>
        <dbReference type="EMBL" id="CAK0818926.1"/>
    </source>
</evidence>
<name>A0ABN9RJB6_9DINO</name>
<feature type="region of interest" description="Disordered" evidence="1">
    <location>
        <begin position="82"/>
        <end position="116"/>
    </location>
</feature>
<accession>A0ABN9RJB6</accession>
<dbReference type="EMBL" id="CAUYUJ010006880">
    <property type="protein sequence ID" value="CAK0818926.1"/>
    <property type="molecule type" value="Genomic_DNA"/>
</dbReference>